<evidence type="ECO:0000256" key="1">
    <source>
        <dbReference type="SAM" id="MobiDB-lite"/>
    </source>
</evidence>
<keyword evidence="4" id="KW-1185">Reference proteome</keyword>
<dbReference type="RefSeq" id="WP_218892047.1">
    <property type="nucleotide sequence ID" value="NZ_JACCCW010000001.1"/>
</dbReference>
<evidence type="ECO:0000256" key="2">
    <source>
        <dbReference type="SAM" id="SignalP"/>
    </source>
</evidence>
<organism evidence="3 4">
    <name type="scientific">Granulicella arctica</name>
    <dbReference type="NCBI Taxonomy" id="940613"/>
    <lineage>
        <taxon>Bacteria</taxon>
        <taxon>Pseudomonadati</taxon>
        <taxon>Acidobacteriota</taxon>
        <taxon>Terriglobia</taxon>
        <taxon>Terriglobales</taxon>
        <taxon>Acidobacteriaceae</taxon>
        <taxon>Granulicella</taxon>
    </lineage>
</organism>
<feature type="region of interest" description="Disordered" evidence="1">
    <location>
        <begin position="54"/>
        <end position="80"/>
    </location>
</feature>
<accession>A0A7Y9PEL9</accession>
<keyword evidence="2" id="KW-0732">Signal</keyword>
<feature type="signal peptide" evidence="2">
    <location>
        <begin position="1"/>
        <end position="28"/>
    </location>
</feature>
<feature type="chain" id="PRO_5030570524" evidence="2">
    <location>
        <begin position="29"/>
        <end position="278"/>
    </location>
</feature>
<dbReference type="AlphaFoldDB" id="A0A7Y9PEL9"/>
<protein>
    <submittedName>
        <fullName evidence="3">Uncharacterized protein</fullName>
    </submittedName>
</protein>
<evidence type="ECO:0000313" key="3">
    <source>
        <dbReference type="EMBL" id="NYF78270.1"/>
    </source>
</evidence>
<proteinExistence type="predicted"/>
<evidence type="ECO:0000313" key="4">
    <source>
        <dbReference type="Proteomes" id="UP000589520"/>
    </source>
</evidence>
<name>A0A7Y9PEL9_9BACT</name>
<dbReference type="Proteomes" id="UP000589520">
    <property type="component" value="Unassembled WGS sequence"/>
</dbReference>
<dbReference type="EMBL" id="JACCCW010000001">
    <property type="protein sequence ID" value="NYF78270.1"/>
    <property type="molecule type" value="Genomic_DNA"/>
</dbReference>
<comment type="caution">
    <text evidence="3">The sequence shown here is derived from an EMBL/GenBank/DDBJ whole genome shotgun (WGS) entry which is preliminary data.</text>
</comment>
<sequence>MQIRQTLLSCSTITLLCCVGSLPLVATAQQLDRPALTATASPLVASLDNTIPAASESSSSVPEGLPDAPQAASQPPVHQDGQTKRILGIIPNFRAVNADVKLPPQSVKDKFITASQDSFDYSSILLPTLLAGYSQATNATPEFRQGGIGYGRYLWHSTVDQDSENYFVEFIVPAITREDTRYYTLGKGGFLKRTEYSLSRAIITRNDAGKETFNAGEVIGAGAAAGVSNLYYPSRERTFGNTAGKWGQNVGIDAATFMFKEFWPDINHYLFHGKTQQN</sequence>
<gene>
    <name evidence="3" type="ORF">HDF17_000557</name>
</gene>
<reference evidence="3 4" key="1">
    <citation type="submission" date="2020-07" db="EMBL/GenBank/DDBJ databases">
        <title>Genomic Encyclopedia of Type Strains, Phase IV (KMG-V): Genome sequencing to study the core and pangenomes of soil and plant-associated prokaryotes.</title>
        <authorList>
            <person name="Whitman W."/>
        </authorList>
    </citation>
    <scope>NUCLEOTIDE SEQUENCE [LARGE SCALE GENOMIC DNA]</scope>
    <source>
        <strain evidence="3 4">X4EP2</strain>
    </source>
</reference>